<dbReference type="Gene3D" id="1.10.287.130">
    <property type="match status" value="1"/>
</dbReference>
<organism evidence="7">
    <name type="scientific">marine sediment metagenome</name>
    <dbReference type="NCBI Taxonomy" id="412755"/>
    <lineage>
        <taxon>unclassified sequences</taxon>
        <taxon>metagenomes</taxon>
        <taxon>ecological metagenomes</taxon>
    </lineage>
</organism>
<dbReference type="PROSITE" id="PS50109">
    <property type="entry name" value="HIS_KIN"/>
    <property type="match status" value="1"/>
</dbReference>
<keyword evidence="4" id="KW-0418">Kinase</keyword>
<evidence type="ECO:0000256" key="3">
    <source>
        <dbReference type="ARBA" id="ARBA00022679"/>
    </source>
</evidence>
<keyword evidence="3" id="KW-0808">Transferase</keyword>
<gene>
    <name evidence="7" type="ORF">S01H1_05285</name>
</gene>
<dbReference type="GO" id="GO:0000155">
    <property type="term" value="F:phosphorelay sensor kinase activity"/>
    <property type="evidence" value="ECO:0007669"/>
    <property type="project" value="InterPro"/>
</dbReference>
<dbReference type="InterPro" id="IPR036097">
    <property type="entry name" value="HisK_dim/P_sf"/>
</dbReference>
<dbReference type="GO" id="GO:0005886">
    <property type="term" value="C:plasma membrane"/>
    <property type="evidence" value="ECO:0007669"/>
    <property type="project" value="TreeGrafter"/>
</dbReference>
<dbReference type="SMART" id="SM00388">
    <property type="entry name" value="HisKA"/>
    <property type="match status" value="1"/>
</dbReference>
<feature type="domain" description="Histidine kinase" evidence="6">
    <location>
        <begin position="186"/>
        <end position="304"/>
    </location>
</feature>
<dbReference type="Gene3D" id="3.30.565.10">
    <property type="entry name" value="Histidine kinase-like ATPase, C-terminal domain"/>
    <property type="match status" value="1"/>
</dbReference>
<dbReference type="SUPFAM" id="SSF55874">
    <property type="entry name" value="ATPase domain of HSP90 chaperone/DNA topoisomerase II/histidine kinase"/>
    <property type="match status" value="1"/>
</dbReference>
<proteinExistence type="predicted"/>
<dbReference type="EMBL" id="BARS01002756">
    <property type="protein sequence ID" value="GAF72324.1"/>
    <property type="molecule type" value="Genomic_DNA"/>
</dbReference>
<evidence type="ECO:0000313" key="7">
    <source>
        <dbReference type="EMBL" id="GAF72324.1"/>
    </source>
</evidence>
<dbReference type="AlphaFoldDB" id="X0RU00"/>
<evidence type="ECO:0000256" key="4">
    <source>
        <dbReference type="ARBA" id="ARBA00022777"/>
    </source>
</evidence>
<dbReference type="InterPro" id="IPR005467">
    <property type="entry name" value="His_kinase_dom"/>
</dbReference>
<dbReference type="InterPro" id="IPR003661">
    <property type="entry name" value="HisK_dim/P_dom"/>
</dbReference>
<evidence type="ECO:0000256" key="1">
    <source>
        <dbReference type="ARBA" id="ARBA00000085"/>
    </source>
</evidence>
<dbReference type="GO" id="GO:0009927">
    <property type="term" value="F:histidine phosphotransfer kinase activity"/>
    <property type="evidence" value="ECO:0007669"/>
    <property type="project" value="TreeGrafter"/>
</dbReference>
<evidence type="ECO:0000256" key="5">
    <source>
        <dbReference type="SAM" id="MobiDB-lite"/>
    </source>
</evidence>
<feature type="region of interest" description="Disordered" evidence="5">
    <location>
        <begin position="1"/>
        <end position="22"/>
    </location>
</feature>
<evidence type="ECO:0000256" key="2">
    <source>
        <dbReference type="ARBA" id="ARBA00012438"/>
    </source>
</evidence>
<comment type="caution">
    <text evidence="7">The sequence shown here is derived from an EMBL/GenBank/DDBJ whole genome shotgun (WGS) entry which is preliminary data.</text>
</comment>
<dbReference type="CDD" id="cd00082">
    <property type="entry name" value="HisKA"/>
    <property type="match status" value="1"/>
</dbReference>
<dbReference type="PANTHER" id="PTHR43047:SF72">
    <property type="entry name" value="OSMOSENSING HISTIDINE PROTEIN KINASE SLN1"/>
    <property type="match status" value="1"/>
</dbReference>
<feature type="non-terminal residue" evidence="7">
    <location>
        <position position="304"/>
    </location>
</feature>
<evidence type="ECO:0000259" key="6">
    <source>
        <dbReference type="PROSITE" id="PS50109"/>
    </source>
</evidence>
<dbReference type="InterPro" id="IPR036890">
    <property type="entry name" value="HATPase_C_sf"/>
</dbReference>
<sequence>MTDKVPRVSKKHAKADKEQERLGKTGQGITRELVERVKELDCLYKISKLVETYGIPMKEILKGIADIMPSAWQYSEIAGARILVEGLQFQTENFEETPWRQSSYVFVHGRKAGIVEIVYLEERPEYDNGPFLTEEQGLIDAIAERTGRIVEHKQAEEALRLAHEQETALRKELEAEIQKRSNFLRLLLHELKTPLTAVMASSSTLVHILQEGIASDLAANLYRGSVRLNSRIDGLVDLARGELEMLNLHLEGVEMLQLVGDIAGDMAPVAERMGQSLIVDLPPTVPVVFADRARVRQVIVNLLD</sequence>
<dbReference type="PANTHER" id="PTHR43047">
    <property type="entry name" value="TWO-COMPONENT HISTIDINE PROTEIN KINASE"/>
    <property type="match status" value="1"/>
</dbReference>
<dbReference type="EC" id="2.7.13.3" evidence="2"/>
<dbReference type="Pfam" id="PF00512">
    <property type="entry name" value="HisKA"/>
    <property type="match status" value="1"/>
</dbReference>
<accession>X0RU00</accession>
<reference evidence="7" key="1">
    <citation type="journal article" date="2014" name="Front. Microbiol.">
        <title>High frequency of phylogenetically diverse reductive dehalogenase-homologous genes in deep subseafloor sedimentary metagenomes.</title>
        <authorList>
            <person name="Kawai M."/>
            <person name="Futagami T."/>
            <person name="Toyoda A."/>
            <person name="Takaki Y."/>
            <person name="Nishi S."/>
            <person name="Hori S."/>
            <person name="Arai W."/>
            <person name="Tsubouchi T."/>
            <person name="Morono Y."/>
            <person name="Uchiyama I."/>
            <person name="Ito T."/>
            <person name="Fujiyama A."/>
            <person name="Inagaki F."/>
            <person name="Takami H."/>
        </authorList>
    </citation>
    <scope>NUCLEOTIDE SEQUENCE</scope>
    <source>
        <strain evidence="7">Expedition CK06-06</strain>
    </source>
</reference>
<name>X0RU00_9ZZZZ</name>
<comment type="catalytic activity">
    <reaction evidence="1">
        <text>ATP + protein L-histidine = ADP + protein N-phospho-L-histidine.</text>
        <dbReference type="EC" id="2.7.13.3"/>
    </reaction>
</comment>
<protein>
    <recommendedName>
        <fullName evidence="2">histidine kinase</fullName>
        <ecNumber evidence="2">2.7.13.3</ecNumber>
    </recommendedName>
</protein>
<dbReference type="SUPFAM" id="SSF47384">
    <property type="entry name" value="Homodimeric domain of signal transducing histidine kinase"/>
    <property type="match status" value="1"/>
</dbReference>